<keyword evidence="2" id="KW-0326">Glycosidase</keyword>
<dbReference type="InterPro" id="IPR036452">
    <property type="entry name" value="Ribo_hydro-like"/>
</dbReference>
<protein>
    <recommendedName>
        <fullName evidence="7">Inosine/uridine-preferring nucleoside hydrolase domain-containing protein</fullName>
    </recommendedName>
</protein>
<organism evidence="5 6">
    <name type="scientific">Parabacteroides goldsteinii CL02T12C30</name>
    <dbReference type="NCBI Taxonomy" id="999418"/>
    <lineage>
        <taxon>Bacteria</taxon>
        <taxon>Pseudomonadati</taxon>
        <taxon>Bacteroidota</taxon>
        <taxon>Bacteroidia</taxon>
        <taxon>Bacteroidales</taxon>
        <taxon>Tannerellaceae</taxon>
        <taxon>Parabacteroides</taxon>
    </lineage>
</organism>
<name>K5YG59_9BACT</name>
<dbReference type="Pfam" id="PF01156">
    <property type="entry name" value="IU_nuc_hydro"/>
    <property type="match status" value="1"/>
</dbReference>
<dbReference type="Gene3D" id="3.90.245.10">
    <property type="entry name" value="Ribonucleoside hydrolase-like"/>
    <property type="match status" value="1"/>
</dbReference>
<dbReference type="Pfam" id="PF13088">
    <property type="entry name" value="BNR_2"/>
    <property type="match status" value="1"/>
</dbReference>
<dbReference type="PANTHER" id="PTHR12304">
    <property type="entry name" value="INOSINE-URIDINE PREFERRING NUCLEOSIDE HYDROLASE"/>
    <property type="match status" value="1"/>
</dbReference>
<accession>K5YG59</accession>
<dbReference type="InterPro" id="IPR036278">
    <property type="entry name" value="Sialidase_sf"/>
</dbReference>
<sequence length="706" mass="79064">MRYLLVSVIISIGIGLGLFGCKQEQNAGENTSLPQHVQVRNVIIDADTDNELDDLLAIAAALKSPKLEVIGMTAAQWDGRNNTVREGHDPWWNDNSAYTSWLMNAVLVQLLNRTDLPLPVGSERKIVYKKGSPENNPRRSEATDFIIRKASDLPPGEKLTIISTGALTNVASAVMVKPEIAKKIALYWLGQTYDFEKDLWIGEHEFNVANDLEAFDLLCDAEDLEFHIMPNNVSGLLRFHNAHSINKLEKVEGIGTFIADRWRKRIGDNMTSSWTMWDVALIYAITNPEWAEEKKVDTPPGTTKRKVDIYTNIDAEKMENEFWNALGCNVPEGQQAAAQPQIRKVKDVVIYEDPKFHATFPSAVKLGPNEYTVAFRRAPDRRVFGEPGNAHVDPNSYLVQVHSNDGENWTKDPELIYAHPFGGSQDPCLLQLKDGTLLCASYGWAFSSQEGIDNLGKPVLHESWHGGEIAFLGGYILRSFDKGKTWEDPIIPPTLDSEIYISATGEPLPTYNRGAMCEGKNGKIYWIVAGHDPAPLGKTSNHLLVSEDKGETWQYSGLVATDDSVAFNEASVYETPKGDIVGFLRTTLYDHACIARSTDGGKTFEWKSMQFQGHPLAALRLPDNRVLLTYGYRHKPFGIRARILNAECTDYAISEEFILRDDGDGPDLGYPWPIMLEDNRVLVVYYYNKNGHRNIEGTILEIDCKK</sequence>
<evidence type="ECO:0000313" key="6">
    <source>
        <dbReference type="Proteomes" id="UP000006330"/>
    </source>
</evidence>
<dbReference type="PANTHER" id="PTHR12304:SF4">
    <property type="entry name" value="URIDINE NUCLEOSIDASE"/>
    <property type="match status" value="1"/>
</dbReference>
<dbReference type="AlphaFoldDB" id="K5YG59"/>
<gene>
    <name evidence="5" type="ORF">HMPREF1076_03276</name>
</gene>
<dbReference type="CDD" id="cd15482">
    <property type="entry name" value="Sialidase_non-viral"/>
    <property type="match status" value="1"/>
</dbReference>
<dbReference type="Proteomes" id="UP000006330">
    <property type="component" value="Unassembled WGS sequence"/>
</dbReference>
<dbReference type="GO" id="GO:0006152">
    <property type="term" value="P:purine nucleoside catabolic process"/>
    <property type="evidence" value="ECO:0007669"/>
    <property type="project" value="TreeGrafter"/>
</dbReference>
<feature type="domain" description="Inosine/uridine-preferring nucleoside hydrolase" evidence="3">
    <location>
        <begin position="42"/>
        <end position="311"/>
    </location>
</feature>
<reference evidence="5 6" key="1">
    <citation type="submission" date="2012-02" db="EMBL/GenBank/DDBJ databases">
        <title>The Genome Sequence of Parabacteroides goldsteinii CL02T12C30.</title>
        <authorList>
            <consortium name="The Broad Institute Genome Sequencing Platform"/>
            <person name="Earl A."/>
            <person name="Ward D."/>
            <person name="Feldgarden M."/>
            <person name="Gevers D."/>
            <person name="Zitomersky N.L."/>
            <person name="Coyne M.J."/>
            <person name="Comstock L.E."/>
            <person name="Young S.K."/>
            <person name="Zeng Q."/>
            <person name="Gargeya S."/>
            <person name="Fitzgerald M."/>
            <person name="Haas B."/>
            <person name="Abouelleil A."/>
            <person name="Alvarado L."/>
            <person name="Arachchi H.M."/>
            <person name="Berlin A."/>
            <person name="Chapman S.B."/>
            <person name="Gearin G."/>
            <person name="Goldberg J."/>
            <person name="Griggs A."/>
            <person name="Gujja S."/>
            <person name="Hansen M."/>
            <person name="Heiman D."/>
            <person name="Howarth C."/>
            <person name="Larimer J."/>
            <person name="Lui A."/>
            <person name="MacDonald P.J.P."/>
            <person name="McCowen C."/>
            <person name="Montmayeur A."/>
            <person name="Murphy C."/>
            <person name="Neiman D."/>
            <person name="Pearson M."/>
            <person name="Priest M."/>
            <person name="Roberts A."/>
            <person name="Saif S."/>
            <person name="Shea T."/>
            <person name="Sisk P."/>
            <person name="Stolte C."/>
            <person name="Sykes S."/>
            <person name="Wortman J."/>
            <person name="Nusbaum C."/>
            <person name="Birren B."/>
        </authorList>
    </citation>
    <scope>NUCLEOTIDE SEQUENCE [LARGE SCALE GENOMIC DNA]</scope>
    <source>
        <strain evidence="5 6">CL02T12C30</strain>
    </source>
</reference>
<dbReference type="EMBL" id="AGZO01000022">
    <property type="protein sequence ID" value="EKN12567.1"/>
    <property type="molecule type" value="Genomic_DNA"/>
</dbReference>
<dbReference type="GO" id="GO:0005829">
    <property type="term" value="C:cytosol"/>
    <property type="evidence" value="ECO:0007669"/>
    <property type="project" value="TreeGrafter"/>
</dbReference>
<dbReference type="SUPFAM" id="SSF50939">
    <property type="entry name" value="Sialidases"/>
    <property type="match status" value="1"/>
</dbReference>
<dbReference type="PROSITE" id="PS51257">
    <property type="entry name" value="PROKAR_LIPOPROTEIN"/>
    <property type="match status" value="1"/>
</dbReference>
<dbReference type="Gene3D" id="2.120.10.10">
    <property type="match status" value="1"/>
</dbReference>
<dbReference type="SUPFAM" id="SSF53590">
    <property type="entry name" value="Nucleoside hydrolase"/>
    <property type="match status" value="1"/>
</dbReference>
<evidence type="ECO:0000259" key="3">
    <source>
        <dbReference type="Pfam" id="PF01156"/>
    </source>
</evidence>
<evidence type="ECO:0008006" key="7">
    <source>
        <dbReference type="Google" id="ProtNLM"/>
    </source>
</evidence>
<dbReference type="GO" id="GO:0008477">
    <property type="term" value="F:purine nucleosidase activity"/>
    <property type="evidence" value="ECO:0007669"/>
    <property type="project" value="TreeGrafter"/>
</dbReference>
<evidence type="ECO:0000256" key="1">
    <source>
        <dbReference type="ARBA" id="ARBA00022801"/>
    </source>
</evidence>
<dbReference type="InterPro" id="IPR023186">
    <property type="entry name" value="IUNH"/>
</dbReference>
<evidence type="ECO:0000313" key="5">
    <source>
        <dbReference type="EMBL" id="EKN12567.1"/>
    </source>
</evidence>
<comment type="caution">
    <text evidence="5">The sequence shown here is derived from an EMBL/GenBank/DDBJ whole genome shotgun (WGS) entry which is preliminary data.</text>
</comment>
<dbReference type="OrthoDB" id="7294637at2"/>
<feature type="domain" description="Sialidase" evidence="4">
    <location>
        <begin position="475"/>
        <end position="678"/>
    </location>
</feature>
<evidence type="ECO:0000256" key="2">
    <source>
        <dbReference type="ARBA" id="ARBA00023295"/>
    </source>
</evidence>
<dbReference type="PATRIC" id="fig|999418.3.peg.3342"/>
<keyword evidence="1" id="KW-0378">Hydrolase</keyword>
<dbReference type="HOGENOM" id="CLU_390728_0_0_10"/>
<dbReference type="RefSeq" id="WP_007655853.1">
    <property type="nucleotide sequence ID" value="NZ_JH976473.1"/>
</dbReference>
<proteinExistence type="predicted"/>
<evidence type="ECO:0000259" key="4">
    <source>
        <dbReference type="Pfam" id="PF13088"/>
    </source>
</evidence>
<dbReference type="InterPro" id="IPR011040">
    <property type="entry name" value="Sialidase"/>
</dbReference>
<dbReference type="InterPro" id="IPR001910">
    <property type="entry name" value="Inosine/uridine_hydrolase_dom"/>
</dbReference>